<evidence type="ECO:0000313" key="1">
    <source>
        <dbReference type="EMBL" id="MSC50373.1"/>
    </source>
</evidence>
<dbReference type="InterPro" id="IPR008767">
    <property type="entry name" value="Phage_SPP1_head-tail_adaptor"/>
</dbReference>
<proteinExistence type="predicted"/>
<dbReference type="InterPro" id="IPR038666">
    <property type="entry name" value="SSP1_head-tail_sf"/>
</dbReference>
<reference evidence="1 2" key="1">
    <citation type="journal article" date="2019" name="Nat. Med.">
        <title>A library of human gut bacterial isolates paired with longitudinal multiomics data enables mechanistic microbiome research.</title>
        <authorList>
            <person name="Poyet M."/>
            <person name="Groussin M."/>
            <person name="Gibbons S.M."/>
            <person name="Avila-Pacheco J."/>
            <person name="Jiang X."/>
            <person name="Kearney S.M."/>
            <person name="Perrotta A.R."/>
            <person name="Berdy B."/>
            <person name="Zhao S."/>
            <person name="Lieberman T.D."/>
            <person name="Swanson P.K."/>
            <person name="Smith M."/>
            <person name="Roesemann S."/>
            <person name="Alexander J.E."/>
            <person name="Rich S.A."/>
            <person name="Livny J."/>
            <person name="Vlamakis H."/>
            <person name="Clish C."/>
            <person name="Bullock K."/>
            <person name="Deik A."/>
            <person name="Scott J."/>
            <person name="Pierce K.A."/>
            <person name="Xavier R.J."/>
            <person name="Alm E.J."/>
        </authorList>
    </citation>
    <scope>NUCLEOTIDE SEQUENCE [LARGE SCALE GENOMIC DNA]</scope>
    <source>
        <strain evidence="1 2">BIOML-B1</strain>
    </source>
</reference>
<dbReference type="RefSeq" id="WP_154265287.1">
    <property type="nucleotide sequence ID" value="NZ_WKQM01000001.1"/>
</dbReference>
<protein>
    <submittedName>
        <fullName evidence="1">Phage head closure protein</fullName>
    </submittedName>
</protein>
<accession>A0A844DHJ8</accession>
<dbReference type="AlphaFoldDB" id="A0A844DHJ8"/>
<evidence type="ECO:0000313" key="2">
    <source>
        <dbReference type="Proteomes" id="UP000462091"/>
    </source>
</evidence>
<organism evidence="1 2">
    <name type="scientific">Faecalibacterium prausnitzii</name>
    <dbReference type="NCBI Taxonomy" id="853"/>
    <lineage>
        <taxon>Bacteria</taxon>
        <taxon>Bacillati</taxon>
        <taxon>Bacillota</taxon>
        <taxon>Clostridia</taxon>
        <taxon>Eubacteriales</taxon>
        <taxon>Oscillospiraceae</taxon>
        <taxon>Faecalibacterium</taxon>
    </lineage>
</organism>
<dbReference type="Proteomes" id="UP000462091">
    <property type="component" value="Unassembled WGS sequence"/>
</dbReference>
<dbReference type="Gene3D" id="2.40.10.270">
    <property type="entry name" value="Bacteriophage SPP1 head-tail adaptor protein"/>
    <property type="match status" value="1"/>
</dbReference>
<gene>
    <name evidence="1" type="ORF">GKE10_00295</name>
</gene>
<comment type="caution">
    <text evidence="1">The sequence shown here is derived from an EMBL/GenBank/DDBJ whole genome shotgun (WGS) entry which is preliminary data.</text>
</comment>
<dbReference type="NCBIfam" id="TIGR01563">
    <property type="entry name" value="gp16_SPP1"/>
    <property type="match status" value="1"/>
</dbReference>
<dbReference type="EMBL" id="WKQM01000001">
    <property type="protein sequence ID" value="MSC50373.1"/>
    <property type="molecule type" value="Genomic_DNA"/>
</dbReference>
<sequence>MPVNDFTKFTVMENFTKKFCFMVKKLVSDGLFGSTTTWEDGMEFLAIERHDQTIEAQQAEQQGTASTYSLYVDKDIKLSPFDRIKRLDDGQTYEVTTASSDKISPAESQMNLAVVQCKKVVLS</sequence>
<name>A0A844DHJ8_9FIRM</name>